<keyword evidence="3" id="KW-1185">Reference proteome</keyword>
<dbReference type="SUPFAM" id="SSF144010">
    <property type="entry name" value="CofE-like"/>
    <property type="match status" value="1"/>
</dbReference>
<proteinExistence type="predicted"/>
<feature type="domain" description="Coenzyme F420:L-glutamate ligase-like" evidence="1">
    <location>
        <begin position="11"/>
        <end position="392"/>
    </location>
</feature>
<reference evidence="2 3" key="1">
    <citation type="submission" date="2024-04" db="EMBL/GenBank/DDBJ databases">
        <title>Defined microbial consortia suppress multidrug-resistant proinflammatory Enterobacteriaceae via ecological control.</title>
        <authorList>
            <person name="Furuichi M."/>
            <person name="Kawaguchi T."/>
            <person name="Pust M."/>
            <person name="Yasuma K."/>
            <person name="Plichta D."/>
            <person name="Hasegawa N."/>
            <person name="Ohya T."/>
            <person name="Bhattarai S."/>
            <person name="Sasajima S."/>
            <person name="Aoto Y."/>
            <person name="Tuganbaev T."/>
            <person name="Yaginuma M."/>
            <person name="Ueda M."/>
            <person name="Okahashi N."/>
            <person name="Amafuji K."/>
            <person name="Kiridooshi Y."/>
            <person name="Sugita K."/>
            <person name="Strazar M."/>
            <person name="Skelly A."/>
            <person name="Suda W."/>
            <person name="Hattori M."/>
            <person name="Nakamoto N."/>
            <person name="Caballero S."/>
            <person name="Norman J."/>
            <person name="Olle B."/>
            <person name="Tanoue T."/>
            <person name="Arita M."/>
            <person name="Bucci V."/>
            <person name="Atarashi K."/>
            <person name="Xavier R."/>
            <person name="Honda K."/>
        </authorList>
    </citation>
    <scope>NUCLEOTIDE SEQUENCE [LARGE SCALE GENOMIC DNA]</scope>
    <source>
        <strain evidence="3">k34-0107-D12</strain>
    </source>
</reference>
<evidence type="ECO:0000313" key="2">
    <source>
        <dbReference type="EMBL" id="GAA6502463.1"/>
    </source>
</evidence>
<dbReference type="Pfam" id="PF01996">
    <property type="entry name" value="F420_ligase"/>
    <property type="match status" value="1"/>
</dbReference>
<evidence type="ECO:0000313" key="3">
    <source>
        <dbReference type="Proteomes" id="UP001600941"/>
    </source>
</evidence>
<dbReference type="GO" id="GO:0016874">
    <property type="term" value="F:ligase activity"/>
    <property type="evidence" value="ECO:0007669"/>
    <property type="project" value="UniProtKB-KW"/>
</dbReference>
<organism evidence="2 3">
    <name type="scientific">Blautia parvula</name>
    <dbReference type="NCBI Taxonomy" id="2877527"/>
    <lineage>
        <taxon>Bacteria</taxon>
        <taxon>Bacillati</taxon>
        <taxon>Bacillota</taxon>
        <taxon>Clostridia</taxon>
        <taxon>Lachnospirales</taxon>
        <taxon>Lachnospiraceae</taxon>
        <taxon>Blautia</taxon>
    </lineage>
</organism>
<dbReference type="Gene3D" id="3.30.1330.100">
    <property type="entry name" value="CofE-like"/>
    <property type="match status" value="1"/>
</dbReference>
<gene>
    <name evidence="2" type="ORF">K340107D12_52790</name>
</gene>
<dbReference type="EMBL" id="BAABZQ010000001">
    <property type="protein sequence ID" value="GAA6502463.1"/>
    <property type="molecule type" value="Genomic_DNA"/>
</dbReference>
<protein>
    <submittedName>
        <fullName evidence="2">Coenzyme F420-0:L-glutamate ligase</fullName>
    </submittedName>
</protein>
<dbReference type="RefSeq" id="WP_033143010.1">
    <property type="nucleotide sequence ID" value="NZ_AP031413.1"/>
</dbReference>
<sequence>MSKMVGTISRGVRAPIIREGDNLSEIVVDCVLEAAKSEPFEIRDKDVIAVTEAVVARAQGNYASVEQIAKDVHEKFGDDTVGVLFPILSRNRFSICLKGIAKGCRKIVLMLSYPSDEVGNHLVDLDVMDEKGVNPWTDVLSEEKYRELFGYEKHVFTGVDYVDYYKNVIRECGAEVEIIFANNPKAILDYTKSILTCDIHSRERTKRILNANGAEKVYALDDIMTQSIDGSGYNDTYGLLGSNKATEDTVKLFPIHCQEMVDSIHSSILEKTGKHVEVMIYGDGAFKDPVGKIWELADPVVSPAYTDGLNGTPNEVKLKYLADNDFADLSGDELKAAIKNYIQEKDEKAENLKGTMVTQGTTPRRLTDLLGSLADLTSGSGDKGTPIIYIQGYFDNYTKE</sequence>
<keyword evidence="2" id="KW-0436">Ligase</keyword>
<dbReference type="Proteomes" id="UP001600941">
    <property type="component" value="Unassembled WGS sequence"/>
</dbReference>
<evidence type="ECO:0000259" key="1">
    <source>
        <dbReference type="Pfam" id="PF01996"/>
    </source>
</evidence>
<name>A0ABQ0C0Z9_9FIRM</name>
<comment type="caution">
    <text evidence="2">The sequence shown here is derived from an EMBL/GenBank/DDBJ whole genome shotgun (WGS) entry which is preliminary data.</text>
</comment>
<accession>A0ABQ0C0Z9</accession>
<dbReference type="InterPro" id="IPR002847">
    <property type="entry name" value="F420-0_gamma-glut_ligase-dom"/>
</dbReference>